<dbReference type="CDD" id="cd01884">
    <property type="entry name" value="EF_Tu"/>
    <property type="match status" value="1"/>
</dbReference>
<evidence type="ECO:0000256" key="3">
    <source>
        <dbReference type="ARBA" id="ARBA00022741"/>
    </source>
</evidence>
<dbReference type="PROSITE" id="PS00301">
    <property type="entry name" value="G_TR_1"/>
    <property type="match status" value="1"/>
</dbReference>
<dbReference type="InterPro" id="IPR000795">
    <property type="entry name" value="T_Tr_GTP-bd_dom"/>
</dbReference>
<dbReference type="Proteomes" id="UP001337580">
    <property type="component" value="Chromosome"/>
</dbReference>
<dbReference type="AlphaFoldDB" id="A0AA48HVL2"/>
<dbReference type="GO" id="GO:0003924">
    <property type="term" value="F:GTPase activity"/>
    <property type="evidence" value="ECO:0007669"/>
    <property type="project" value="UniProtKB-UniRule"/>
</dbReference>
<dbReference type="FunFam" id="2.40.30.10:FF:000001">
    <property type="entry name" value="Elongation factor Tu"/>
    <property type="match status" value="1"/>
</dbReference>
<comment type="subunit">
    <text evidence="10">Monomer.</text>
</comment>
<evidence type="ECO:0000256" key="7">
    <source>
        <dbReference type="ARBA" id="ARBA00022917"/>
    </source>
</evidence>
<dbReference type="Gene3D" id="3.40.50.300">
    <property type="entry name" value="P-loop containing nucleotide triphosphate hydrolases"/>
    <property type="match status" value="1"/>
</dbReference>
<name>A0AA48HVL2_9FIRM</name>
<dbReference type="Pfam" id="PF03143">
    <property type="entry name" value="GTP_EFTU_D3"/>
    <property type="match status" value="1"/>
</dbReference>
<comment type="subcellular location">
    <subcellularLocation>
        <location evidence="10">Cytoplasm</location>
    </subcellularLocation>
</comment>
<evidence type="ECO:0000256" key="9">
    <source>
        <dbReference type="ARBA" id="ARBA00029554"/>
    </source>
</evidence>
<evidence type="ECO:0000256" key="10">
    <source>
        <dbReference type="HAMAP-Rule" id="MF_00118"/>
    </source>
</evidence>
<dbReference type="GO" id="GO:0005829">
    <property type="term" value="C:cytosol"/>
    <property type="evidence" value="ECO:0007669"/>
    <property type="project" value="TreeGrafter"/>
</dbReference>
<evidence type="ECO:0000256" key="8">
    <source>
        <dbReference type="ARBA" id="ARBA00023134"/>
    </source>
</evidence>
<evidence type="ECO:0000313" key="12">
    <source>
        <dbReference type="EMBL" id="BED92236.1"/>
    </source>
</evidence>
<reference evidence="12" key="1">
    <citation type="journal article" date="2023" name="ISME J.">
        <title>Emergence of putative energy parasites within Clostridia revealed by genome analysis of a novel endosymbiotic clade.</title>
        <authorList>
            <person name="Takahashi K."/>
            <person name="Kuwahara H."/>
            <person name="Horikawa Y."/>
            <person name="Izawa K."/>
            <person name="Kato D."/>
            <person name="Inagaki T."/>
            <person name="Yuki M."/>
            <person name="Ohkuma M."/>
            <person name="Hongoh Y."/>
        </authorList>
    </citation>
    <scope>NUCLEOTIDE SEQUENCE</scope>
    <source>
        <strain evidence="12">CfP3-15</strain>
    </source>
</reference>
<dbReference type="PRINTS" id="PR00315">
    <property type="entry name" value="ELONGATNFCT"/>
</dbReference>
<evidence type="ECO:0000256" key="5">
    <source>
        <dbReference type="ARBA" id="ARBA00022801"/>
    </source>
</evidence>
<dbReference type="PANTHER" id="PTHR43721:SF22">
    <property type="entry name" value="ELONGATION FACTOR TU, MITOCHONDRIAL"/>
    <property type="match status" value="1"/>
</dbReference>
<feature type="binding site" evidence="10">
    <location>
        <begin position="136"/>
        <end position="139"/>
    </location>
    <ligand>
        <name>GTP</name>
        <dbReference type="ChEBI" id="CHEBI:37565"/>
    </ligand>
</feature>
<dbReference type="InterPro" id="IPR041709">
    <property type="entry name" value="EF-Tu_GTP-bd"/>
</dbReference>
<dbReference type="EMBL" id="AP027924">
    <property type="protein sequence ID" value="BED92236.1"/>
    <property type="molecule type" value="Genomic_DNA"/>
</dbReference>
<dbReference type="NCBIfam" id="NF009372">
    <property type="entry name" value="PRK12735.1"/>
    <property type="match status" value="1"/>
</dbReference>
<keyword evidence="5 10" id="KW-0378">Hydrolase</keyword>
<sequence>MAKEKFDRSKPHVNIGTIGHVDHGKTTLTAGITKVLNLKGCAEFLDYNNIDNAPEERERGITINTTHVEYQTDKRHYAHVDCPGHADYVKNMITGAAQMDGAILVVSAADGPMPQTREHILLARQVGVPHIVVFMNKVDQVDDPELLDLVEMEIRDLLSEYEFPGDTTPIIKGSALKVLESSSKDAAADEYKCISELMDAVDSFIPTPERKADLPFLMPVEDVFTITGRGTVATGRVERGRIKVSEEVEIVGLKEERKKVVVTGLEMFRKVLEYAEAGDNVGILLRGVEREDIERGQVLSKTGTINPHTKFSGQIYVLTKEEGGRHTPFFANYRPQFYFRTTDVTGIITLPQGVEMCMPGDNVTIDVELITPIAIEEGLRFAIREGGHTVGSGVVSKISK</sequence>
<keyword evidence="8 10" id="KW-0342">GTP-binding</keyword>
<dbReference type="GO" id="GO:0005525">
    <property type="term" value="F:GTP binding"/>
    <property type="evidence" value="ECO:0007669"/>
    <property type="project" value="UniProtKB-UniRule"/>
</dbReference>
<dbReference type="NCBIfam" id="TIGR00485">
    <property type="entry name" value="EF-Tu"/>
    <property type="match status" value="1"/>
</dbReference>
<dbReference type="InterPro" id="IPR009000">
    <property type="entry name" value="Transl_B-barrel_sf"/>
</dbReference>
<keyword evidence="3 10" id="KW-0547">Nucleotide-binding</keyword>
<evidence type="ECO:0000259" key="11">
    <source>
        <dbReference type="PROSITE" id="PS51722"/>
    </source>
</evidence>
<dbReference type="FunFam" id="3.40.50.300:FF:000003">
    <property type="entry name" value="Elongation factor Tu"/>
    <property type="match status" value="1"/>
</dbReference>
<feature type="binding site" evidence="10">
    <location>
        <begin position="19"/>
        <end position="26"/>
    </location>
    <ligand>
        <name>GTP</name>
        <dbReference type="ChEBI" id="CHEBI:37565"/>
    </ligand>
</feature>
<dbReference type="EC" id="3.6.5.3" evidence="10"/>
<dbReference type="NCBIfam" id="NF009373">
    <property type="entry name" value="PRK12736.1"/>
    <property type="match status" value="1"/>
</dbReference>
<dbReference type="SUPFAM" id="SSF50447">
    <property type="entry name" value="Translation proteins"/>
    <property type="match status" value="1"/>
</dbReference>
<evidence type="ECO:0000256" key="6">
    <source>
        <dbReference type="ARBA" id="ARBA00022842"/>
    </source>
</evidence>
<keyword evidence="2 10" id="KW-0963">Cytoplasm</keyword>
<feature type="binding site" evidence="10">
    <location>
        <position position="26"/>
    </location>
    <ligand>
        <name>Mg(2+)</name>
        <dbReference type="ChEBI" id="CHEBI:18420"/>
    </ligand>
</feature>
<dbReference type="CDD" id="cd03697">
    <property type="entry name" value="EFTU_II"/>
    <property type="match status" value="1"/>
</dbReference>
<keyword evidence="10" id="KW-0479">Metal-binding</keyword>
<accession>A0AA48HVL2</accession>
<dbReference type="GO" id="GO:0003746">
    <property type="term" value="F:translation elongation factor activity"/>
    <property type="evidence" value="ECO:0007669"/>
    <property type="project" value="UniProtKB-UniRule"/>
</dbReference>
<dbReference type="SUPFAM" id="SSF50465">
    <property type="entry name" value="EF-Tu/eEF-1alpha/eIF2-gamma C-terminal domain"/>
    <property type="match status" value="1"/>
</dbReference>
<evidence type="ECO:0000256" key="1">
    <source>
        <dbReference type="ARBA" id="ARBA00007249"/>
    </source>
</evidence>
<dbReference type="InterPro" id="IPR031157">
    <property type="entry name" value="G_TR_CS"/>
</dbReference>
<dbReference type="InterPro" id="IPR005225">
    <property type="entry name" value="Small_GTP-bd"/>
</dbReference>
<dbReference type="NCBIfam" id="NF000766">
    <property type="entry name" value="PRK00049.1"/>
    <property type="match status" value="1"/>
</dbReference>
<dbReference type="InterPro" id="IPR004161">
    <property type="entry name" value="EFTu-like_2"/>
</dbReference>
<dbReference type="PROSITE" id="PS51722">
    <property type="entry name" value="G_TR_2"/>
    <property type="match status" value="1"/>
</dbReference>
<dbReference type="InterPro" id="IPR050055">
    <property type="entry name" value="EF-Tu_GTPase"/>
</dbReference>
<dbReference type="KEGG" id="ips:CfP315_0842"/>
<dbReference type="Pfam" id="PF03144">
    <property type="entry name" value="GTP_EFTU_D2"/>
    <property type="match status" value="1"/>
</dbReference>
<comment type="function">
    <text evidence="10">GTP hydrolase that promotes the GTP-dependent binding of aminoacyl-tRNA to the A-site of ribosomes during protein biosynthesis.</text>
</comment>
<organism evidence="12">
    <name type="scientific">Candidatus Improbicoccus pseudotrichonymphae</name>
    <dbReference type="NCBI Taxonomy" id="3033792"/>
    <lineage>
        <taxon>Bacteria</taxon>
        <taxon>Bacillati</taxon>
        <taxon>Bacillota</taxon>
        <taxon>Clostridia</taxon>
        <taxon>Candidatus Improbicoccus</taxon>
    </lineage>
</organism>
<dbReference type="InterPro" id="IPR033720">
    <property type="entry name" value="EFTU_2"/>
</dbReference>
<protein>
    <recommendedName>
        <fullName evidence="9 10">Elongation factor Tu</fullName>
        <shortName evidence="10">EF-Tu</shortName>
        <ecNumber evidence="10">3.6.5.3</ecNumber>
    </recommendedName>
</protein>
<dbReference type="NCBIfam" id="TIGR00231">
    <property type="entry name" value="small_GTP"/>
    <property type="match status" value="1"/>
</dbReference>
<proteinExistence type="inferred from homology"/>
<evidence type="ECO:0000256" key="4">
    <source>
        <dbReference type="ARBA" id="ARBA00022768"/>
    </source>
</evidence>
<keyword evidence="7 10" id="KW-0648">Protein biosynthesis</keyword>
<feature type="domain" description="Tr-type G" evidence="11">
    <location>
        <begin position="10"/>
        <end position="209"/>
    </location>
</feature>
<dbReference type="GO" id="GO:0000287">
    <property type="term" value="F:magnesium ion binding"/>
    <property type="evidence" value="ECO:0007669"/>
    <property type="project" value="UniProtKB-UniRule"/>
</dbReference>
<dbReference type="InterPro" id="IPR004541">
    <property type="entry name" value="Transl_elong_EFTu/EF1A_bac/org"/>
</dbReference>
<dbReference type="Gene3D" id="2.40.30.10">
    <property type="entry name" value="Translation factors"/>
    <property type="match status" value="2"/>
</dbReference>
<feature type="binding site" evidence="10">
    <location>
        <begin position="81"/>
        <end position="85"/>
    </location>
    <ligand>
        <name>GTP</name>
        <dbReference type="ChEBI" id="CHEBI:37565"/>
    </ligand>
</feature>
<comment type="catalytic activity">
    <reaction evidence="10">
        <text>GTP + H2O = GDP + phosphate + H(+)</text>
        <dbReference type="Rhea" id="RHEA:19669"/>
        <dbReference type="ChEBI" id="CHEBI:15377"/>
        <dbReference type="ChEBI" id="CHEBI:15378"/>
        <dbReference type="ChEBI" id="CHEBI:37565"/>
        <dbReference type="ChEBI" id="CHEBI:43474"/>
        <dbReference type="ChEBI" id="CHEBI:58189"/>
        <dbReference type="EC" id="3.6.5.3"/>
    </reaction>
</comment>
<dbReference type="CDD" id="cd03707">
    <property type="entry name" value="EFTU_III"/>
    <property type="match status" value="1"/>
</dbReference>
<gene>
    <name evidence="10" type="primary">tuf</name>
    <name evidence="12" type="ORF">CfP315_0842</name>
</gene>
<evidence type="ECO:0000256" key="2">
    <source>
        <dbReference type="ARBA" id="ARBA00022490"/>
    </source>
</evidence>
<dbReference type="InterPro" id="IPR027417">
    <property type="entry name" value="P-loop_NTPase"/>
</dbReference>
<dbReference type="Pfam" id="PF00009">
    <property type="entry name" value="GTP_EFTU"/>
    <property type="match status" value="1"/>
</dbReference>
<keyword evidence="6 10" id="KW-0460">Magnesium</keyword>
<dbReference type="HAMAP" id="MF_00118_B">
    <property type="entry name" value="EF_Tu_B"/>
    <property type="match status" value="1"/>
</dbReference>
<dbReference type="SUPFAM" id="SSF52540">
    <property type="entry name" value="P-loop containing nucleoside triphosphate hydrolases"/>
    <property type="match status" value="1"/>
</dbReference>
<comment type="similarity">
    <text evidence="1 10">Belongs to the TRAFAC class translation factor GTPase superfamily. Classic translation factor GTPase family. EF-Tu/EF-1A subfamily.</text>
</comment>
<dbReference type="InterPro" id="IPR009001">
    <property type="entry name" value="Transl_elong_EF1A/Init_IF2_C"/>
</dbReference>
<dbReference type="PANTHER" id="PTHR43721">
    <property type="entry name" value="ELONGATION FACTOR TU-RELATED"/>
    <property type="match status" value="1"/>
</dbReference>
<dbReference type="InterPro" id="IPR004160">
    <property type="entry name" value="Transl_elong_EFTu/EF1A_C"/>
</dbReference>
<keyword evidence="4 10" id="KW-0251">Elongation factor</keyword>